<dbReference type="AlphaFoldDB" id="A0A2K3M2L2"/>
<gene>
    <name evidence="1" type="primary">histone H3</name>
    <name evidence="1" type="ORF">L195_g041097</name>
</gene>
<dbReference type="InterPro" id="IPR009072">
    <property type="entry name" value="Histone-fold"/>
</dbReference>
<sequence length="29" mass="3271">AAEDHLVRMFECGMLCALHARRVTLSKLV</sequence>
<accession>A0A2K3M2L2</accession>
<organism evidence="1 2">
    <name type="scientific">Trifolium pratense</name>
    <name type="common">Red clover</name>
    <dbReference type="NCBI Taxonomy" id="57577"/>
    <lineage>
        <taxon>Eukaryota</taxon>
        <taxon>Viridiplantae</taxon>
        <taxon>Streptophyta</taxon>
        <taxon>Embryophyta</taxon>
        <taxon>Tracheophyta</taxon>
        <taxon>Spermatophyta</taxon>
        <taxon>Magnoliopsida</taxon>
        <taxon>eudicotyledons</taxon>
        <taxon>Gunneridae</taxon>
        <taxon>Pentapetalae</taxon>
        <taxon>rosids</taxon>
        <taxon>fabids</taxon>
        <taxon>Fabales</taxon>
        <taxon>Fabaceae</taxon>
        <taxon>Papilionoideae</taxon>
        <taxon>50 kb inversion clade</taxon>
        <taxon>NPAAA clade</taxon>
        <taxon>Hologalegina</taxon>
        <taxon>IRL clade</taxon>
        <taxon>Trifolieae</taxon>
        <taxon>Trifolium</taxon>
    </lineage>
</organism>
<name>A0A2K3M2L2_TRIPR</name>
<reference evidence="1 2" key="2">
    <citation type="journal article" date="2017" name="Front. Plant Sci.">
        <title>Gene Classification and Mining of Molecular Markers Useful in Red Clover (Trifolium pratense) Breeding.</title>
        <authorList>
            <person name="Istvanek J."/>
            <person name="Dluhosova J."/>
            <person name="Dluhos P."/>
            <person name="Patkova L."/>
            <person name="Nedelnik J."/>
            <person name="Repkova J."/>
        </authorList>
    </citation>
    <scope>NUCLEOTIDE SEQUENCE [LARGE SCALE GENOMIC DNA]</scope>
    <source>
        <strain evidence="2">cv. Tatra</strain>
        <tissue evidence="1">Young leaves</tissue>
    </source>
</reference>
<dbReference type="SUPFAM" id="SSF47113">
    <property type="entry name" value="Histone-fold"/>
    <property type="match status" value="1"/>
</dbReference>
<dbReference type="GO" id="GO:0046982">
    <property type="term" value="F:protein heterodimerization activity"/>
    <property type="evidence" value="ECO:0007669"/>
    <property type="project" value="InterPro"/>
</dbReference>
<evidence type="ECO:0000313" key="2">
    <source>
        <dbReference type="Proteomes" id="UP000236291"/>
    </source>
</evidence>
<protein>
    <submittedName>
        <fullName evidence="1">Histone H3</fullName>
    </submittedName>
</protein>
<dbReference type="EMBL" id="ASHM01047810">
    <property type="protein sequence ID" value="PNX85032.1"/>
    <property type="molecule type" value="Genomic_DNA"/>
</dbReference>
<dbReference type="Gene3D" id="1.10.20.10">
    <property type="entry name" value="Histone, subunit A"/>
    <property type="match status" value="1"/>
</dbReference>
<dbReference type="Proteomes" id="UP000236291">
    <property type="component" value="Unassembled WGS sequence"/>
</dbReference>
<evidence type="ECO:0000313" key="1">
    <source>
        <dbReference type="EMBL" id="PNX85032.1"/>
    </source>
</evidence>
<feature type="non-terminal residue" evidence="1">
    <location>
        <position position="1"/>
    </location>
</feature>
<proteinExistence type="predicted"/>
<comment type="caution">
    <text evidence="1">The sequence shown here is derived from an EMBL/GenBank/DDBJ whole genome shotgun (WGS) entry which is preliminary data.</text>
</comment>
<reference evidence="1 2" key="1">
    <citation type="journal article" date="2014" name="Am. J. Bot.">
        <title>Genome assembly and annotation for red clover (Trifolium pratense; Fabaceae).</title>
        <authorList>
            <person name="Istvanek J."/>
            <person name="Jaros M."/>
            <person name="Krenek A."/>
            <person name="Repkova J."/>
        </authorList>
    </citation>
    <scope>NUCLEOTIDE SEQUENCE [LARGE SCALE GENOMIC DNA]</scope>
    <source>
        <strain evidence="2">cv. Tatra</strain>
        <tissue evidence="1">Young leaves</tissue>
    </source>
</reference>